<dbReference type="EMBL" id="WJXW01000015">
    <property type="protein sequence ID" value="KAF9730137.1"/>
    <property type="molecule type" value="Genomic_DNA"/>
</dbReference>
<feature type="region of interest" description="Disordered" evidence="1">
    <location>
        <begin position="54"/>
        <end position="90"/>
    </location>
</feature>
<dbReference type="Proteomes" id="UP000756921">
    <property type="component" value="Unassembled WGS sequence"/>
</dbReference>
<name>A0A9P6G774_9PLEO</name>
<evidence type="ECO:0000313" key="3">
    <source>
        <dbReference type="Proteomes" id="UP000756921"/>
    </source>
</evidence>
<protein>
    <submittedName>
        <fullName evidence="2">Uncharacterized protein</fullName>
    </submittedName>
</protein>
<evidence type="ECO:0000256" key="1">
    <source>
        <dbReference type="SAM" id="MobiDB-lite"/>
    </source>
</evidence>
<comment type="caution">
    <text evidence="2">The sequence shown here is derived from an EMBL/GenBank/DDBJ whole genome shotgun (WGS) entry which is preliminary data.</text>
</comment>
<dbReference type="AlphaFoldDB" id="A0A9P6G774"/>
<feature type="compositionally biased region" description="Basic and acidic residues" evidence="1">
    <location>
        <begin position="69"/>
        <end position="82"/>
    </location>
</feature>
<accession>A0A9P6G774</accession>
<evidence type="ECO:0000313" key="2">
    <source>
        <dbReference type="EMBL" id="KAF9730137.1"/>
    </source>
</evidence>
<organism evidence="2 3">
    <name type="scientific">Paraphaeosphaeria minitans</name>
    <dbReference type="NCBI Taxonomy" id="565426"/>
    <lineage>
        <taxon>Eukaryota</taxon>
        <taxon>Fungi</taxon>
        <taxon>Dikarya</taxon>
        <taxon>Ascomycota</taxon>
        <taxon>Pezizomycotina</taxon>
        <taxon>Dothideomycetes</taxon>
        <taxon>Pleosporomycetidae</taxon>
        <taxon>Pleosporales</taxon>
        <taxon>Massarineae</taxon>
        <taxon>Didymosphaeriaceae</taxon>
        <taxon>Paraphaeosphaeria</taxon>
    </lineage>
</organism>
<proteinExistence type="predicted"/>
<keyword evidence="3" id="KW-1185">Reference proteome</keyword>
<sequence length="134" mass="14672">MLIECANGEKMGSNARRSPPSDYLLPTLYTSCIEDYIRSMEGDLPIFSMFPSPAEATDASWRETNSSGLERDTPNHSQEQPHESVSLHSAHDLTLPMLSASPDIAGLPTLIRSPELTFASWSGYAATRVEPCVD</sequence>
<gene>
    <name evidence="2" type="ORF">PMIN01_12070</name>
</gene>
<reference evidence="2" key="1">
    <citation type="journal article" date="2020" name="Mol. Plant Microbe Interact.">
        <title>Genome Sequence of the Biocontrol Agent Coniothyrium minitans strain Conio (IMI 134523).</title>
        <authorList>
            <person name="Patel D."/>
            <person name="Shittu T.A."/>
            <person name="Baroncelli R."/>
            <person name="Muthumeenakshi S."/>
            <person name="Osborne T.H."/>
            <person name="Janganan T.K."/>
            <person name="Sreenivasaprasad S."/>
        </authorList>
    </citation>
    <scope>NUCLEOTIDE SEQUENCE</scope>
    <source>
        <strain evidence="2">Conio</strain>
    </source>
</reference>